<reference evidence="4 5" key="1">
    <citation type="submission" date="2023-08" db="EMBL/GenBank/DDBJ databases">
        <title>Black Yeasts Isolated from many extreme environments.</title>
        <authorList>
            <person name="Coleine C."/>
            <person name="Stajich J.E."/>
            <person name="Selbmann L."/>
        </authorList>
    </citation>
    <scope>NUCLEOTIDE SEQUENCE [LARGE SCALE GENOMIC DNA]</scope>
    <source>
        <strain evidence="4 5">CCFEE 5885</strain>
    </source>
</reference>
<proteinExistence type="predicted"/>
<dbReference type="PANTHER" id="PTHR24148:SF73">
    <property type="entry name" value="HET DOMAIN PROTEIN (AFU_ORTHOLOGUE AFUA_8G01020)"/>
    <property type="match status" value="1"/>
</dbReference>
<feature type="domain" description="Heterokaryon incompatibility" evidence="2">
    <location>
        <begin position="71"/>
        <end position="272"/>
    </location>
</feature>
<evidence type="ECO:0008006" key="6">
    <source>
        <dbReference type="Google" id="ProtNLM"/>
    </source>
</evidence>
<dbReference type="InterPro" id="IPR049450">
    <property type="entry name" value="ACOT8-like_C"/>
</dbReference>
<feature type="compositionally biased region" description="Basic and acidic residues" evidence="1">
    <location>
        <begin position="686"/>
        <end position="709"/>
    </location>
</feature>
<feature type="domain" description="Acyl-CoA thioesterase-like C-terminal" evidence="3">
    <location>
        <begin position="817"/>
        <end position="941"/>
    </location>
</feature>
<protein>
    <recommendedName>
        <fullName evidence="6">Heterokaryon incompatibility domain-containing protein</fullName>
    </recommendedName>
</protein>
<dbReference type="EMBL" id="JAVRRG010000166">
    <property type="protein sequence ID" value="KAK5079884.1"/>
    <property type="molecule type" value="Genomic_DNA"/>
</dbReference>
<feature type="region of interest" description="Disordered" evidence="1">
    <location>
        <begin position="628"/>
        <end position="709"/>
    </location>
</feature>
<dbReference type="InterPro" id="IPR052895">
    <property type="entry name" value="HetReg/Transcr_Mod"/>
</dbReference>
<organism evidence="4 5">
    <name type="scientific">Lithohypha guttulata</name>
    <dbReference type="NCBI Taxonomy" id="1690604"/>
    <lineage>
        <taxon>Eukaryota</taxon>
        <taxon>Fungi</taxon>
        <taxon>Dikarya</taxon>
        <taxon>Ascomycota</taxon>
        <taxon>Pezizomycotina</taxon>
        <taxon>Eurotiomycetes</taxon>
        <taxon>Chaetothyriomycetidae</taxon>
        <taxon>Chaetothyriales</taxon>
        <taxon>Trichomeriaceae</taxon>
        <taxon>Lithohypha</taxon>
    </lineage>
</organism>
<evidence type="ECO:0000313" key="5">
    <source>
        <dbReference type="Proteomes" id="UP001345013"/>
    </source>
</evidence>
<feature type="compositionally biased region" description="Polar residues" evidence="1">
    <location>
        <begin position="674"/>
        <end position="685"/>
    </location>
</feature>
<feature type="compositionally biased region" description="Polar residues" evidence="1">
    <location>
        <begin position="645"/>
        <end position="663"/>
    </location>
</feature>
<feature type="compositionally biased region" description="Polar residues" evidence="1">
    <location>
        <begin position="628"/>
        <end position="638"/>
    </location>
</feature>
<dbReference type="Pfam" id="PF20789">
    <property type="entry name" value="4HBT_3C"/>
    <property type="match status" value="1"/>
</dbReference>
<sequence>METHLQPVDESPGIFATPENGNFPFKEVYKPLSSSQKEIRLVEILPGSQHDPPSLNLLHGCFLAEISHNVYEALSYCVGDVSKFRKIMLHGHDFDVFESLYEALSQIRPATNSPSRIVWIDQLCIHQHNLTEKSQQIGMMKRIYEESACVLSWLGQPSIVPDSSLAFDFLKEFWHLFGENTQRTAQALSPDCLSSKEHYARLLRGFKNDGALEHLAEGLLGITVKKDDIVQLVSSCGYFSALQQLPDFNAKADAFCELLRRPYWTRKWILQEVSVANDGLLLCGIHSIQTSILLVTYALLAFGVDLDIEEGRSFQGGIDEYAEKILLVKYSGRMHDFLNFWSFTQIQKHKCLLDTLQLTRNLSATDPRDKLYALLSTSDAKEIERLGIVPDYSERTSVSKLVTIVCEQYIRSGKSNRGYSLEHANGILSEYDIPSWCFDFTMKGSTQPGHGSKLFTVTKQGFRNASLLPDHGDPLLVIEGMFLGVIQETSSITYPEVTAYDTYWSEFSPEKLLDKKLPQFLDWMEQSSELSALAPTDLCDLLFELFEFLMGNTGDLKTMAEAVDELMEPPFANHILLQVTYLAGLVLALFSQVEGRYYRWQLAFLRQAEHSFAPKCAEQFTSSCLTSSTIDNSGSSTEIPREDIQSSATTAFESTTPIGTQQCVPRWNPEPLEKSSQQMICSSRSIGEDSVPRDPSKGHKDALDNSREGRLLADTESITLNEKSDGGGSTNISGVVQMPTKAGDHVFIEASGQTTFVLRTQSRMVNDCAVYKLVGKCEFLGGLTEEQCGDRALREGKISAPQIRRRRPLRYVEFFRSERIDSTYLTMLTDLIPSMSDTLLQTGGVFDARATGDAVETWANANPGVPCRLTNSLVQAAEAGIWNSTLTLDIEFKERLPEEGLEWAFTRVVTRELRGGRMDAEATICDQELRPVCVAQQIVLVLDARRTFDKQKQKRQRGGSML</sequence>
<dbReference type="PANTHER" id="PTHR24148">
    <property type="entry name" value="ANKYRIN REPEAT DOMAIN-CONTAINING PROTEIN 39 HOMOLOG-RELATED"/>
    <property type="match status" value="1"/>
</dbReference>
<evidence type="ECO:0000259" key="3">
    <source>
        <dbReference type="Pfam" id="PF20789"/>
    </source>
</evidence>
<evidence type="ECO:0000313" key="4">
    <source>
        <dbReference type="EMBL" id="KAK5079884.1"/>
    </source>
</evidence>
<name>A0ABR0JZH6_9EURO</name>
<accession>A0ABR0JZH6</accession>
<dbReference type="Proteomes" id="UP001345013">
    <property type="component" value="Unassembled WGS sequence"/>
</dbReference>
<comment type="caution">
    <text evidence="4">The sequence shown here is derived from an EMBL/GenBank/DDBJ whole genome shotgun (WGS) entry which is preliminary data.</text>
</comment>
<dbReference type="InterPro" id="IPR010730">
    <property type="entry name" value="HET"/>
</dbReference>
<gene>
    <name evidence="4" type="ORF">LTR24_008856</name>
</gene>
<evidence type="ECO:0000256" key="1">
    <source>
        <dbReference type="SAM" id="MobiDB-lite"/>
    </source>
</evidence>
<evidence type="ECO:0000259" key="2">
    <source>
        <dbReference type="Pfam" id="PF06985"/>
    </source>
</evidence>
<keyword evidence="5" id="KW-1185">Reference proteome</keyword>
<dbReference type="Pfam" id="PF06985">
    <property type="entry name" value="HET"/>
    <property type="match status" value="1"/>
</dbReference>